<name>A0A2P2QJE7_RHIMU</name>
<reference evidence="1" key="1">
    <citation type="submission" date="2018-02" db="EMBL/GenBank/DDBJ databases">
        <title>Rhizophora mucronata_Transcriptome.</title>
        <authorList>
            <person name="Meera S.P."/>
            <person name="Sreeshan A."/>
            <person name="Augustine A."/>
        </authorList>
    </citation>
    <scope>NUCLEOTIDE SEQUENCE</scope>
    <source>
        <tissue evidence="1">Leaf</tissue>
    </source>
</reference>
<sequence length="37" mass="3982">MIPSDRLQALISSSFGELRAEKEGNIKATGFIIFAGL</sequence>
<organism evidence="1">
    <name type="scientific">Rhizophora mucronata</name>
    <name type="common">Asiatic mangrove</name>
    <dbReference type="NCBI Taxonomy" id="61149"/>
    <lineage>
        <taxon>Eukaryota</taxon>
        <taxon>Viridiplantae</taxon>
        <taxon>Streptophyta</taxon>
        <taxon>Embryophyta</taxon>
        <taxon>Tracheophyta</taxon>
        <taxon>Spermatophyta</taxon>
        <taxon>Magnoliopsida</taxon>
        <taxon>eudicotyledons</taxon>
        <taxon>Gunneridae</taxon>
        <taxon>Pentapetalae</taxon>
        <taxon>rosids</taxon>
        <taxon>fabids</taxon>
        <taxon>Malpighiales</taxon>
        <taxon>Rhizophoraceae</taxon>
        <taxon>Rhizophora</taxon>
    </lineage>
</organism>
<protein>
    <submittedName>
        <fullName evidence="1">Uncharacterized protein</fullName>
    </submittedName>
</protein>
<dbReference type="EMBL" id="GGEC01086609">
    <property type="protein sequence ID" value="MBX67093.1"/>
    <property type="molecule type" value="Transcribed_RNA"/>
</dbReference>
<dbReference type="AlphaFoldDB" id="A0A2P2QJE7"/>
<proteinExistence type="predicted"/>
<evidence type="ECO:0000313" key="1">
    <source>
        <dbReference type="EMBL" id="MBX67093.1"/>
    </source>
</evidence>
<accession>A0A2P2QJE7</accession>